<dbReference type="InterPro" id="IPR004101">
    <property type="entry name" value="Mur_ligase_C"/>
</dbReference>
<dbReference type="Pfam" id="PF01225">
    <property type="entry name" value="Mur_ligase"/>
    <property type="match status" value="1"/>
</dbReference>
<evidence type="ECO:0000256" key="10">
    <source>
        <dbReference type="HAMAP-Rule" id="MF_02019"/>
    </source>
</evidence>
<keyword evidence="9 10" id="KW-0961">Cell wall biogenesis/degradation</keyword>
<dbReference type="InterPro" id="IPR000713">
    <property type="entry name" value="Mur_ligase_N"/>
</dbReference>
<evidence type="ECO:0000256" key="9">
    <source>
        <dbReference type="ARBA" id="ARBA00023316"/>
    </source>
</evidence>
<keyword evidence="2 10" id="KW-0436">Ligase</keyword>
<dbReference type="InterPro" id="IPR013221">
    <property type="entry name" value="Mur_ligase_cen"/>
</dbReference>
<comment type="catalytic activity">
    <reaction evidence="10 11">
        <text>D-alanyl-D-alanine + UDP-N-acetyl-alpha-D-muramoyl-L-alanyl-gamma-D-glutamyl-meso-2,6-diaminopimelate + ATP = UDP-N-acetyl-alpha-D-muramoyl-L-alanyl-gamma-D-glutamyl-meso-2,6-diaminopimeloyl-D-alanyl-D-alanine + ADP + phosphate + H(+)</text>
        <dbReference type="Rhea" id="RHEA:28374"/>
        <dbReference type="ChEBI" id="CHEBI:15378"/>
        <dbReference type="ChEBI" id="CHEBI:30616"/>
        <dbReference type="ChEBI" id="CHEBI:43474"/>
        <dbReference type="ChEBI" id="CHEBI:57822"/>
        <dbReference type="ChEBI" id="CHEBI:61386"/>
        <dbReference type="ChEBI" id="CHEBI:83905"/>
        <dbReference type="ChEBI" id="CHEBI:456216"/>
        <dbReference type="EC" id="6.3.2.10"/>
    </reaction>
</comment>
<feature type="domain" description="Mur ligase central" evidence="14">
    <location>
        <begin position="115"/>
        <end position="301"/>
    </location>
</feature>
<dbReference type="HAMAP" id="MF_02019">
    <property type="entry name" value="MurF"/>
    <property type="match status" value="1"/>
</dbReference>
<evidence type="ECO:0000256" key="3">
    <source>
        <dbReference type="ARBA" id="ARBA00022618"/>
    </source>
</evidence>
<protein>
    <recommendedName>
        <fullName evidence="10 11">UDP-N-acetylmuramoyl-tripeptide--D-alanyl-D-alanine ligase</fullName>
        <ecNumber evidence="10 11">6.3.2.10</ecNumber>
    </recommendedName>
    <alternativeName>
        <fullName evidence="10">D-alanyl-D-alanine-adding enzyme</fullName>
    </alternativeName>
</protein>
<keyword evidence="5 10" id="KW-0067">ATP-binding</keyword>
<keyword evidence="3 10" id="KW-0132">Cell division</keyword>
<evidence type="ECO:0000313" key="16">
    <source>
        <dbReference type="Proteomes" id="UP001501004"/>
    </source>
</evidence>
<keyword evidence="16" id="KW-1185">Reference proteome</keyword>
<gene>
    <name evidence="10" type="primary">murF</name>
    <name evidence="15" type="ORF">GCM10022239_19780</name>
</gene>
<organism evidence="15 16">
    <name type="scientific">Leifsonella bigeumensis</name>
    <dbReference type="NCBI Taxonomy" id="433643"/>
    <lineage>
        <taxon>Bacteria</taxon>
        <taxon>Bacillati</taxon>
        <taxon>Actinomycetota</taxon>
        <taxon>Actinomycetes</taxon>
        <taxon>Micrococcales</taxon>
        <taxon>Microbacteriaceae</taxon>
        <taxon>Leifsonella</taxon>
    </lineage>
</organism>
<evidence type="ECO:0000256" key="8">
    <source>
        <dbReference type="ARBA" id="ARBA00023306"/>
    </source>
</evidence>
<keyword evidence="8 10" id="KW-0131">Cell cycle</keyword>
<evidence type="ECO:0000256" key="2">
    <source>
        <dbReference type="ARBA" id="ARBA00022598"/>
    </source>
</evidence>
<name>A0ABP7FTY8_9MICO</name>
<feature type="binding site" evidence="10">
    <location>
        <begin position="117"/>
        <end position="123"/>
    </location>
    <ligand>
        <name>ATP</name>
        <dbReference type="ChEBI" id="CHEBI:30616"/>
    </ligand>
</feature>
<comment type="caution">
    <text evidence="15">The sequence shown here is derived from an EMBL/GenBank/DDBJ whole genome shotgun (WGS) entry which is preliminary data.</text>
</comment>
<dbReference type="Gene3D" id="3.40.1190.10">
    <property type="entry name" value="Mur-like, catalytic domain"/>
    <property type="match status" value="1"/>
</dbReference>
<dbReference type="Gene3D" id="3.90.190.20">
    <property type="entry name" value="Mur ligase, C-terminal domain"/>
    <property type="match status" value="1"/>
</dbReference>
<comment type="function">
    <text evidence="10 11">Involved in cell wall formation. Catalyzes the final step in the synthesis of UDP-N-acetylmuramoyl-pentapeptide, the precursor of murein.</text>
</comment>
<dbReference type="RefSeq" id="WP_344756198.1">
    <property type="nucleotide sequence ID" value="NZ_BAABAE010000003.1"/>
</dbReference>
<dbReference type="InterPro" id="IPR035911">
    <property type="entry name" value="MurE/MurF_N"/>
</dbReference>
<dbReference type="NCBIfam" id="TIGR01143">
    <property type="entry name" value="murF"/>
    <property type="match status" value="1"/>
</dbReference>
<dbReference type="Pfam" id="PF08245">
    <property type="entry name" value="Mur_ligase_M"/>
    <property type="match status" value="1"/>
</dbReference>
<dbReference type="Gene3D" id="3.40.1390.10">
    <property type="entry name" value="MurE/MurF, N-terminal domain"/>
    <property type="match status" value="1"/>
</dbReference>
<dbReference type="InterPro" id="IPR005863">
    <property type="entry name" value="UDP-N-AcMur_synth"/>
</dbReference>
<keyword evidence="1 10" id="KW-0963">Cytoplasm</keyword>
<dbReference type="SUPFAM" id="SSF53623">
    <property type="entry name" value="MurD-like peptide ligases, catalytic domain"/>
    <property type="match status" value="1"/>
</dbReference>
<evidence type="ECO:0000256" key="6">
    <source>
        <dbReference type="ARBA" id="ARBA00022960"/>
    </source>
</evidence>
<dbReference type="SUPFAM" id="SSF53244">
    <property type="entry name" value="MurD-like peptide ligases, peptide-binding domain"/>
    <property type="match status" value="1"/>
</dbReference>
<dbReference type="PANTHER" id="PTHR43024:SF1">
    <property type="entry name" value="UDP-N-ACETYLMURAMOYL-TRIPEPTIDE--D-ALANYL-D-ALANINE LIGASE"/>
    <property type="match status" value="1"/>
</dbReference>
<evidence type="ECO:0000259" key="13">
    <source>
        <dbReference type="Pfam" id="PF02875"/>
    </source>
</evidence>
<proteinExistence type="inferred from homology"/>
<keyword evidence="6 10" id="KW-0133">Cell shape</keyword>
<keyword evidence="7 10" id="KW-0573">Peptidoglycan synthesis</keyword>
<comment type="subcellular location">
    <subcellularLocation>
        <location evidence="10 11">Cytoplasm</location>
    </subcellularLocation>
</comment>
<evidence type="ECO:0000313" key="15">
    <source>
        <dbReference type="EMBL" id="GAA3744321.1"/>
    </source>
</evidence>
<evidence type="ECO:0000256" key="7">
    <source>
        <dbReference type="ARBA" id="ARBA00022984"/>
    </source>
</evidence>
<comment type="similarity">
    <text evidence="10">Belongs to the MurCDEF family. MurF subfamily.</text>
</comment>
<dbReference type="SUPFAM" id="SSF63418">
    <property type="entry name" value="MurE/MurF N-terminal domain"/>
    <property type="match status" value="1"/>
</dbReference>
<dbReference type="PANTHER" id="PTHR43024">
    <property type="entry name" value="UDP-N-ACETYLMURAMOYL-TRIPEPTIDE--D-ALANYL-D-ALANINE LIGASE"/>
    <property type="match status" value="1"/>
</dbReference>
<dbReference type="EC" id="6.3.2.10" evidence="10 11"/>
<feature type="domain" description="Mur ligase N-terminal catalytic" evidence="12">
    <location>
        <begin position="35"/>
        <end position="80"/>
    </location>
</feature>
<dbReference type="Proteomes" id="UP001501004">
    <property type="component" value="Unassembled WGS sequence"/>
</dbReference>
<accession>A0ABP7FTY8</accession>
<dbReference type="InterPro" id="IPR036565">
    <property type="entry name" value="Mur-like_cat_sf"/>
</dbReference>
<evidence type="ECO:0000256" key="5">
    <source>
        <dbReference type="ARBA" id="ARBA00022840"/>
    </source>
</evidence>
<feature type="domain" description="Mur ligase C-terminal" evidence="13">
    <location>
        <begin position="325"/>
        <end position="451"/>
    </location>
</feature>
<dbReference type="GO" id="GO:0016874">
    <property type="term" value="F:ligase activity"/>
    <property type="evidence" value="ECO:0007669"/>
    <property type="project" value="UniProtKB-KW"/>
</dbReference>
<dbReference type="EMBL" id="BAABAE010000003">
    <property type="protein sequence ID" value="GAA3744321.1"/>
    <property type="molecule type" value="Genomic_DNA"/>
</dbReference>
<evidence type="ECO:0000259" key="14">
    <source>
        <dbReference type="Pfam" id="PF08245"/>
    </source>
</evidence>
<reference evidence="16" key="1">
    <citation type="journal article" date="2019" name="Int. J. Syst. Evol. Microbiol.">
        <title>The Global Catalogue of Microorganisms (GCM) 10K type strain sequencing project: providing services to taxonomists for standard genome sequencing and annotation.</title>
        <authorList>
            <consortium name="The Broad Institute Genomics Platform"/>
            <consortium name="The Broad Institute Genome Sequencing Center for Infectious Disease"/>
            <person name="Wu L."/>
            <person name="Ma J."/>
        </authorList>
    </citation>
    <scope>NUCLEOTIDE SEQUENCE [LARGE SCALE GENOMIC DNA]</scope>
    <source>
        <strain evidence="16">JCM 16949</strain>
    </source>
</reference>
<evidence type="ECO:0000256" key="11">
    <source>
        <dbReference type="RuleBase" id="RU004136"/>
    </source>
</evidence>
<dbReference type="InterPro" id="IPR036615">
    <property type="entry name" value="Mur_ligase_C_dom_sf"/>
</dbReference>
<sequence length="467" mass="48463">MIELTPAELAGIVGGRLFRPDGATIPDVVDGPVVADSRLAEPGSIFFALQGETTHGHEFAASAVASGAVLVVAEAELDLGVPIVVVDDSLAALSTLARSVVATVRSQGRLRVVAVTGSNGKTTTKNMLRAILERVGPVVAPRGSFNNQVGAPLSMLGVDRETRFLVVEMGASAPGEISRLVSIVVPDVAIVLKVGLAHAGGFGSIEETAKAKAELVTELPADAVAVLNADDTRVAAMAGSTRARVVTFGLSESADVRAEDVATTVRGTEFTLVAGQTRTTATLRILGEHNVMNALAALAAVREFGVGFDEAVEALEELARAERWRMELLAAPDGVTVINDAYNASPDSMAAALKTLAEVTRGANRAIAVLGEMAELGEYSDEEHDRIGRLVVRLNIDILVVVGHGARHIHNAAGLEGSWNGESVLVTDADGAYDLLRGELRSGDVVLVKSSNSAGLRLLGDRIAGVS</sequence>
<dbReference type="Pfam" id="PF02875">
    <property type="entry name" value="Mur_ligase_C"/>
    <property type="match status" value="1"/>
</dbReference>
<keyword evidence="4 10" id="KW-0547">Nucleotide-binding</keyword>
<evidence type="ECO:0000256" key="1">
    <source>
        <dbReference type="ARBA" id="ARBA00022490"/>
    </source>
</evidence>
<evidence type="ECO:0000256" key="4">
    <source>
        <dbReference type="ARBA" id="ARBA00022741"/>
    </source>
</evidence>
<evidence type="ECO:0000259" key="12">
    <source>
        <dbReference type="Pfam" id="PF01225"/>
    </source>
</evidence>
<dbReference type="InterPro" id="IPR051046">
    <property type="entry name" value="MurCDEF_CellWall_CoF430Synth"/>
</dbReference>
<comment type="pathway">
    <text evidence="10 11">Cell wall biogenesis; peptidoglycan biosynthesis.</text>
</comment>